<dbReference type="Proteomes" id="UP000176593">
    <property type="component" value="Unassembled WGS sequence"/>
</dbReference>
<proteinExistence type="predicted"/>
<protein>
    <submittedName>
        <fullName evidence="1">Uncharacterized protein</fullName>
    </submittedName>
</protein>
<dbReference type="EMBL" id="MGEQ01000003">
    <property type="protein sequence ID" value="OGL86993.1"/>
    <property type="molecule type" value="Genomic_DNA"/>
</dbReference>
<reference evidence="1 2" key="1">
    <citation type="journal article" date="2016" name="Nat. Commun.">
        <title>Thousands of microbial genomes shed light on interconnected biogeochemical processes in an aquifer system.</title>
        <authorList>
            <person name="Anantharaman K."/>
            <person name="Brown C.T."/>
            <person name="Hug L.A."/>
            <person name="Sharon I."/>
            <person name="Castelle C.J."/>
            <person name="Probst A.J."/>
            <person name="Thomas B.C."/>
            <person name="Singh A."/>
            <person name="Wilkins M.J."/>
            <person name="Karaoz U."/>
            <person name="Brodie E.L."/>
            <person name="Williams K.H."/>
            <person name="Hubbard S.S."/>
            <person name="Banfield J.F."/>
        </authorList>
    </citation>
    <scope>NUCLEOTIDE SEQUENCE [LARGE SCALE GENOMIC DNA]</scope>
</reference>
<accession>A0A1F7V933</accession>
<evidence type="ECO:0000313" key="2">
    <source>
        <dbReference type="Proteomes" id="UP000176593"/>
    </source>
</evidence>
<sequence length="89" mass="9990">MVRVWVVGLLDEDQRRERAGEEQQHGDFAGAELAEDLERAIAARGDEVREGDGEVLDHGVDLRANSMARVWAVDWSIRSTQESEGRSIQ</sequence>
<organism evidence="1 2">
    <name type="scientific">Candidatus Uhrbacteria bacterium RIFCSPLOWO2_02_FULL_48_18</name>
    <dbReference type="NCBI Taxonomy" id="1802408"/>
    <lineage>
        <taxon>Bacteria</taxon>
        <taxon>Candidatus Uhriibacteriota</taxon>
    </lineage>
</organism>
<dbReference type="AlphaFoldDB" id="A0A1F7V933"/>
<name>A0A1F7V933_9BACT</name>
<comment type="caution">
    <text evidence="1">The sequence shown here is derived from an EMBL/GenBank/DDBJ whole genome shotgun (WGS) entry which is preliminary data.</text>
</comment>
<gene>
    <name evidence="1" type="ORF">A3I41_03500</name>
</gene>
<evidence type="ECO:0000313" key="1">
    <source>
        <dbReference type="EMBL" id="OGL86993.1"/>
    </source>
</evidence>